<name>A0A1J3IID7_NOCCA</name>
<dbReference type="EMBL" id="GEVM01026698">
    <property type="protein sequence ID" value="JAU79240.1"/>
    <property type="molecule type" value="Transcribed_RNA"/>
</dbReference>
<feature type="region of interest" description="Disordered" evidence="3">
    <location>
        <begin position="198"/>
        <end position="219"/>
    </location>
</feature>
<dbReference type="InterPro" id="IPR000504">
    <property type="entry name" value="RRM_dom"/>
</dbReference>
<dbReference type="Pfam" id="PF00076">
    <property type="entry name" value="RRM_1"/>
    <property type="match status" value="1"/>
</dbReference>
<dbReference type="SUPFAM" id="SSF54928">
    <property type="entry name" value="RNA-binding domain, RBD"/>
    <property type="match status" value="2"/>
</dbReference>
<dbReference type="AlphaFoldDB" id="A0A1J3IID7"/>
<evidence type="ECO:0000259" key="4">
    <source>
        <dbReference type="PROSITE" id="PS50102"/>
    </source>
</evidence>
<reference evidence="5" key="1">
    <citation type="submission" date="2016-07" db="EMBL/GenBank/DDBJ databases">
        <title>De novo transcriptome assembly of four accessions of the metal hyperaccumulator plant Noccaea caerulescens.</title>
        <authorList>
            <person name="Blande D."/>
            <person name="Halimaa P."/>
            <person name="Tervahauta A.I."/>
            <person name="Aarts M.G."/>
            <person name="Karenlampi S.O."/>
        </authorList>
    </citation>
    <scope>NUCLEOTIDE SEQUENCE</scope>
</reference>
<keyword evidence="1 2" id="KW-0694">RNA-binding</keyword>
<evidence type="ECO:0000256" key="1">
    <source>
        <dbReference type="ARBA" id="ARBA00022884"/>
    </source>
</evidence>
<dbReference type="Gene3D" id="3.30.70.330">
    <property type="match status" value="1"/>
</dbReference>
<dbReference type="InterPro" id="IPR012677">
    <property type="entry name" value="Nucleotide-bd_a/b_plait_sf"/>
</dbReference>
<accession>A0A1J3IID7</accession>
<proteinExistence type="predicted"/>
<feature type="domain" description="RRM" evidence="4">
    <location>
        <begin position="37"/>
        <end position="111"/>
    </location>
</feature>
<evidence type="ECO:0000256" key="2">
    <source>
        <dbReference type="PROSITE-ProRule" id="PRU00176"/>
    </source>
</evidence>
<protein>
    <submittedName>
        <fullName evidence="5">Nucleolin 2</fullName>
    </submittedName>
</protein>
<dbReference type="PANTHER" id="PTHR23236">
    <property type="entry name" value="EUKARYOTIC TRANSLATION INITIATION FACTOR 4B/4H"/>
    <property type="match status" value="1"/>
</dbReference>
<dbReference type="InterPro" id="IPR035979">
    <property type="entry name" value="RBD_domain_sf"/>
</dbReference>
<evidence type="ECO:0000313" key="5">
    <source>
        <dbReference type="EMBL" id="JAU79240.1"/>
    </source>
</evidence>
<gene>
    <name evidence="5" type="ORF">MP_TR25663_c0_g1_i1_g.74914</name>
</gene>
<dbReference type="PROSITE" id="PS50102">
    <property type="entry name" value="RRM"/>
    <property type="match status" value="1"/>
</dbReference>
<organism evidence="5">
    <name type="scientific">Noccaea caerulescens</name>
    <name type="common">Alpine penny-cress</name>
    <name type="synonym">Thlaspi caerulescens</name>
    <dbReference type="NCBI Taxonomy" id="107243"/>
    <lineage>
        <taxon>Eukaryota</taxon>
        <taxon>Viridiplantae</taxon>
        <taxon>Streptophyta</taxon>
        <taxon>Embryophyta</taxon>
        <taxon>Tracheophyta</taxon>
        <taxon>Spermatophyta</taxon>
        <taxon>Magnoliopsida</taxon>
        <taxon>eudicotyledons</taxon>
        <taxon>Gunneridae</taxon>
        <taxon>Pentapetalae</taxon>
        <taxon>rosids</taxon>
        <taxon>malvids</taxon>
        <taxon>Brassicales</taxon>
        <taxon>Brassicaceae</taxon>
        <taxon>Coluteocarpeae</taxon>
        <taxon>Noccaea</taxon>
    </lineage>
</organism>
<evidence type="ECO:0000256" key="3">
    <source>
        <dbReference type="SAM" id="MobiDB-lite"/>
    </source>
</evidence>
<sequence length="234" mass="25415">MDESANKGLKLLGSDAAIPASRDFGRMKPCSRKKDIGRIRVSGYDTGLPFDDVESALRKHFSSCGEITDVYIYERDNILMRSGFIYFVGEGAVDKALQLSGSDVGGWNVSVVPHPFSECSGATLMAIGYDTSLSDIDVQTALTKHFSSCGEVTVKVFRGNTFGSAAAVYITGEDADEKAMERSVLYMGGRKVVAKLLTPPEKSTSHKRPRSGGYGRWGWDCRKASARKAKMTAE</sequence>
<dbReference type="GO" id="GO:0008143">
    <property type="term" value="F:poly(A) binding"/>
    <property type="evidence" value="ECO:0007669"/>
    <property type="project" value="TreeGrafter"/>
</dbReference>
<dbReference type="PANTHER" id="PTHR23236:SF103">
    <property type="entry name" value="RNA-BINDING (RRM_RBD_RNP MOTIFS) FAMILY PROTEIN"/>
    <property type="match status" value="1"/>
</dbReference>